<dbReference type="HOGENOM" id="CLU_2826433_0_0_10"/>
<dbReference type="AlphaFoldDB" id="A0A060R7Y1"/>
<sequence length="66" mass="8212">MKKSINQPQNYFFPIKKRHPESKNFFLSDGKELLLYFFLRKFALFLNNIKKNLIIQWFFYNFTLNK</sequence>
<dbReference type="KEGG" id="rbc:BN938_1323"/>
<gene>
    <name evidence="1" type="ORF">BN938_1323</name>
</gene>
<keyword evidence="2" id="KW-1185">Reference proteome</keyword>
<dbReference type="Proteomes" id="UP000027616">
    <property type="component" value="Chromosome I"/>
</dbReference>
<proteinExistence type="predicted"/>
<reference evidence="1 2" key="1">
    <citation type="journal article" date="2015" name="Genome Announc.">
        <title>Complete Genome Sequence of the Novel Leech Symbiont Mucinivorans hirudinis M3T.</title>
        <authorList>
            <person name="Nelson M.C."/>
            <person name="Bomar L."/>
            <person name="Graf J."/>
        </authorList>
    </citation>
    <scope>NUCLEOTIDE SEQUENCE [LARGE SCALE GENOMIC DNA]</scope>
    <source>
        <strain evidence="2">M3</strain>
    </source>
</reference>
<evidence type="ECO:0000313" key="2">
    <source>
        <dbReference type="Proteomes" id="UP000027616"/>
    </source>
</evidence>
<organism evidence="1 2">
    <name type="scientific">Mucinivorans hirudinis</name>
    <dbReference type="NCBI Taxonomy" id="1433126"/>
    <lineage>
        <taxon>Bacteria</taxon>
        <taxon>Pseudomonadati</taxon>
        <taxon>Bacteroidota</taxon>
        <taxon>Bacteroidia</taxon>
        <taxon>Bacteroidales</taxon>
        <taxon>Rikenellaceae</taxon>
        <taxon>Mucinivorans</taxon>
    </lineage>
</organism>
<evidence type="ECO:0000313" key="1">
    <source>
        <dbReference type="EMBL" id="CDN31412.1"/>
    </source>
</evidence>
<accession>A0A060R7Y1</accession>
<name>A0A060R7Y1_9BACT</name>
<protein>
    <submittedName>
        <fullName evidence="1">Uncharacterized protein</fullName>
    </submittedName>
</protein>
<dbReference type="EMBL" id="HG934468">
    <property type="protein sequence ID" value="CDN31412.1"/>
    <property type="molecule type" value="Genomic_DNA"/>
</dbReference>
<dbReference type="STRING" id="1433126.BN938_1323"/>